<keyword evidence="5" id="KW-0255">Endonuclease</keyword>
<keyword evidence="7 12" id="KW-0378">Hydrolase</keyword>
<gene>
    <name evidence="12" type="ORF">MGWOODY_Clf2754</name>
</gene>
<sequence>MGILGIDPGTLKMGYGVIGDGPNPHADDYGVISLPRKMPLEQRLYQLHTHILNLIAIFHPTAVAVEQPFMGKGERSFPGSALAIGQAQAAVFIGAASQGIPIFKYSPAQVKSAVADYGAASKEQMRQIVAATLGLKEVPDSDASDALAVSLCHLIQEQADVAVGRIITPGQER</sequence>
<organism evidence="12">
    <name type="scientific">hydrothermal vent metagenome</name>
    <dbReference type="NCBI Taxonomy" id="652676"/>
    <lineage>
        <taxon>unclassified sequences</taxon>
        <taxon>metagenomes</taxon>
        <taxon>ecological metagenomes</taxon>
    </lineage>
</organism>
<dbReference type="GO" id="GO:0006310">
    <property type="term" value="P:DNA recombination"/>
    <property type="evidence" value="ECO:0007669"/>
    <property type="project" value="UniProtKB-KW"/>
</dbReference>
<dbReference type="Gene3D" id="3.30.420.10">
    <property type="entry name" value="Ribonuclease H-like superfamily/Ribonuclease H"/>
    <property type="match status" value="1"/>
</dbReference>
<dbReference type="GO" id="GO:0006281">
    <property type="term" value="P:DNA repair"/>
    <property type="evidence" value="ECO:0007669"/>
    <property type="project" value="UniProtKB-KW"/>
</dbReference>
<name>A0A160V6H4_9ZZZZ</name>
<keyword evidence="9" id="KW-0238">DNA-binding</keyword>
<dbReference type="EMBL" id="FAXA01000055">
    <property type="protein sequence ID" value="CUV01352.1"/>
    <property type="molecule type" value="Genomic_DNA"/>
</dbReference>
<dbReference type="InterPro" id="IPR036397">
    <property type="entry name" value="RNaseH_sf"/>
</dbReference>
<reference evidence="12" key="1">
    <citation type="submission" date="2015-10" db="EMBL/GenBank/DDBJ databases">
        <authorList>
            <person name="Gilbert D.G."/>
        </authorList>
    </citation>
    <scope>NUCLEOTIDE SEQUENCE</scope>
</reference>
<dbReference type="GO" id="GO:0046872">
    <property type="term" value="F:metal ion binding"/>
    <property type="evidence" value="ECO:0007669"/>
    <property type="project" value="UniProtKB-KW"/>
</dbReference>
<dbReference type="GO" id="GO:0004520">
    <property type="term" value="F:DNA endonuclease activity"/>
    <property type="evidence" value="ECO:0007669"/>
    <property type="project" value="InterPro"/>
</dbReference>
<evidence type="ECO:0000256" key="2">
    <source>
        <dbReference type="ARBA" id="ARBA00022490"/>
    </source>
</evidence>
<dbReference type="AlphaFoldDB" id="A0A160V6H4"/>
<keyword evidence="8" id="KW-0460">Magnesium</keyword>
<dbReference type="PRINTS" id="PR00696">
    <property type="entry name" value="RSOLVASERUVC"/>
</dbReference>
<evidence type="ECO:0000256" key="4">
    <source>
        <dbReference type="ARBA" id="ARBA00022723"/>
    </source>
</evidence>
<protein>
    <submittedName>
        <fullName evidence="12">Crossover junction endodeoxyribonuclease RuvC</fullName>
        <ecNumber evidence="12">3.1.22.4</ecNumber>
    </submittedName>
</protein>
<evidence type="ECO:0000256" key="7">
    <source>
        <dbReference type="ARBA" id="ARBA00022801"/>
    </source>
</evidence>
<evidence type="ECO:0000256" key="3">
    <source>
        <dbReference type="ARBA" id="ARBA00022722"/>
    </source>
</evidence>
<dbReference type="InterPro" id="IPR002176">
    <property type="entry name" value="X-over_junc_endoDNase_RuvC"/>
</dbReference>
<dbReference type="PANTHER" id="PTHR30194:SF3">
    <property type="entry name" value="CROSSOVER JUNCTION ENDODEOXYRIBONUCLEASE RUVC"/>
    <property type="match status" value="1"/>
</dbReference>
<keyword evidence="4" id="KW-0479">Metal-binding</keyword>
<proteinExistence type="inferred from homology"/>
<evidence type="ECO:0000256" key="10">
    <source>
        <dbReference type="ARBA" id="ARBA00023172"/>
    </source>
</evidence>
<comment type="similarity">
    <text evidence="1">Belongs to the RuvC family.</text>
</comment>
<accession>A0A160V6H4</accession>
<keyword evidence="10" id="KW-0233">DNA recombination</keyword>
<keyword evidence="3" id="KW-0540">Nuclease</keyword>
<evidence type="ECO:0000256" key="1">
    <source>
        <dbReference type="ARBA" id="ARBA00009518"/>
    </source>
</evidence>
<evidence type="ECO:0000256" key="6">
    <source>
        <dbReference type="ARBA" id="ARBA00022763"/>
    </source>
</evidence>
<evidence type="ECO:0000256" key="8">
    <source>
        <dbReference type="ARBA" id="ARBA00022842"/>
    </source>
</evidence>
<dbReference type="HAMAP" id="MF_00034">
    <property type="entry name" value="RuvC"/>
    <property type="match status" value="1"/>
</dbReference>
<dbReference type="PANTHER" id="PTHR30194">
    <property type="entry name" value="CROSSOVER JUNCTION ENDODEOXYRIBONUCLEASE RUVC"/>
    <property type="match status" value="1"/>
</dbReference>
<dbReference type="GO" id="GO:0016787">
    <property type="term" value="F:hydrolase activity"/>
    <property type="evidence" value="ECO:0007669"/>
    <property type="project" value="UniProtKB-KW"/>
</dbReference>
<evidence type="ECO:0000256" key="11">
    <source>
        <dbReference type="ARBA" id="ARBA00023204"/>
    </source>
</evidence>
<evidence type="ECO:0000313" key="12">
    <source>
        <dbReference type="EMBL" id="CUV01352.1"/>
    </source>
</evidence>
<dbReference type="FunFam" id="3.30.420.10:FF:000002">
    <property type="entry name" value="Crossover junction endodeoxyribonuclease RuvC"/>
    <property type="match status" value="1"/>
</dbReference>
<dbReference type="CDD" id="cd16962">
    <property type="entry name" value="RuvC"/>
    <property type="match status" value="1"/>
</dbReference>
<dbReference type="SUPFAM" id="SSF53098">
    <property type="entry name" value="Ribonuclease H-like"/>
    <property type="match status" value="1"/>
</dbReference>
<evidence type="ECO:0000256" key="5">
    <source>
        <dbReference type="ARBA" id="ARBA00022759"/>
    </source>
</evidence>
<dbReference type="EC" id="3.1.22.4" evidence="12"/>
<keyword evidence="6" id="KW-0227">DNA damage</keyword>
<evidence type="ECO:0000256" key="9">
    <source>
        <dbReference type="ARBA" id="ARBA00023125"/>
    </source>
</evidence>
<dbReference type="Pfam" id="PF02075">
    <property type="entry name" value="RuvC"/>
    <property type="match status" value="1"/>
</dbReference>
<keyword evidence="11" id="KW-0234">DNA repair</keyword>
<dbReference type="InterPro" id="IPR012337">
    <property type="entry name" value="RNaseH-like_sf"/>
</dbReference>
<dbReference type="GO" id="GO:0003677">
    <property type="term" value="F:DNA binding"/>
    <property type="evidence" value="ECO:0007669"/>
    <property type="project" value="UniProtKB-KW"/>
</dbReference>
<keyword evidence="2" id="KW-0963">Cytoplasm</keyword>